<dbReference type="GO" id="GO:0016787">
    <property type="term" value="F:hydrolase activity"/>
    <property type="evidence" value="ECO:0007669"/>
    <property type="project" value="UniProtKB-KW"/>
</dbReference>
<protein>
    <submittedName>
        <fullName evidence="2">Alpha/beta fold hydrolase</fullName>
    </submittedName>
</protein>
<organism evidence="2">
    <name type="scientific">Demequina capsici</name>
    <dbReference type="NCBI Taxonomy" id="3075620"/>
    <lineage>
        <taxon>Bacteria</taxon>
        <taxon>Bacillati</taxon>
        <taxon>Actinomycetota</taxon>
        <taxon>Actinomycetes</taxon>
        <taxon>Micrococcales</taxon>
        <taxon>Demequinaceae</taxon>
        <taxon>Demequina</taxon>
    </lineage>
</organism>
<reference evidence="2" key="1">
    <citation type="submission" date="2023-09" db="EMBL/GenBank/DDBJ databases">
        <title>Demequina sp. a novel bacteria isolated from Capsicum annuum.</title>
        <authorList>
            <person name="Humaira Z."/>
            <person name="Lee J."/>
            <person name="Cho D."/>
        </authorList>
    </citation>
    <scope>NUCLEOTIDE SEQUENCE</scope>
    <source>
        <strain evidence="2">PMTSA13</strain>
    </source>
</reference>
<proteinExistence type="predicted"/>
<feature type="domain" description="Serine aminopeptidase S33" evidence="1">
    <location>
        <begin position="28"/>
        <end position="269"/>
    </location>
</feature>
<name>A0AA96FCP8_9MICO</name>
<keyword evidence="2" id="KW-0378">Hydrolase</keyword>
<dbReference type="InterPro" id="IPR029058">
    <property type="entry name" value="AB_hydrolase_fold"/>
</dbReference>
<dbReference type="EMBL" id="CP134880">
    <property type="protein sequence ID" value="WNM27708.1"/>
    <property type="molecule type" value="Genomic_DNA"/>
</dbReference>
<sequence>MSDDASRDMDYTDALGVRIHVRVWEAESPRGVVQLLHGVGEHSGRYGHVGRALAAAGFTTWADDHRGHGRTGLEQHGGDAAQLGRLGPGGHRAAVAAVHQLTGLIREQSPGLPLTLVAHSWGSLMAQILLNTHAADYDAAVLLGSAHRTLLHMNGGSLNARHKHLGTTGVEWLSRDPAVHEAFKADPLTTDVPLLRLFGLRDTLRLLGRPSRQLGKDLPLLLMVGEDDSLGGPSSIDHLARDYRQRSGLTDVTVKVYPGARHELVNETNKAEVLDDLTAWLGAHAATDPAA</sequence>
<dbReference type="Proteomes" id="UP001303408">
    <property type="component" value="Chromosome"/>
</dbReference>
<dbReference type="Gene3D" id="3.40.50.1820">
    <property type="entry name" value="alpha/beta hydrolase"/>
    <property type="match status" value="1"/>
</dbReference>
<evidence type="ECO:0000259" key="1">
    <source>
        <dbReference type="Pfam" id="PF12146"/>
    </source>
</evidence>
<dbReference type="InterPro" id="IPR051044">
    <property type="entry name" value="MAG_DAG_Lipase"/>
</dbReference>
<evidence type="ECO:0000313" key="2">
    <source>
        <dbReference type="EMBL" id="WNM27708.1"/>
    </source>
</evidence>
<dbReference type="Pfam" id="PF12146">
    <property type="entry name" value="Hydrolase_4"/>
    <property type="match status" value="1"/>
</dbReference>
<dbReference type="InterPro" id="IPR022742">
    <property type="entry name" value="Hydrolase_4"/>
</dbReference>
<dbReference type="AlphaFoldDB" id="A0AA96FCP8"/>
<dbReference type="KEGG" id="dcp:RN607_01505"/>
<gene>
    <name evidence="2" type="ORF">RN607_01505</name>
</gene>
<accession>A0AA96FCP8</accession>
<dbReference type="RefSeq" id="WP_313543873.1">
    <property type="nucleotide sequence ID" value="NZ_CP134880.1"/>
</dbReference>
<dbReference type="PANTHER" id="PTHR11614">
    <property type="entry name" value="PHOSPHOLIPASE-RELATED"/>
    <property type="match status" value="1"/>
</dbReference>
<dbReference type="SUPFAM" id="SSF53474">
    <property type="entry name" value="alpha/beta-Hydrolases"/>
    <property type="match status" value="1"/>
</dbReference>